<dbReference type="InterPro" id="IPR036365">
    <property type="entry name" value="PGBD-like_sf"/>
</dbReference>
<keyword evidence="1" id="KW-0732">Signal</keyword>
<dbReference type="PATRIC" id="fig|1315283.4.peg.1594"/>
<reference evidence="3 4" key="1">
    <citation type="submission" date="2015-03" db="EMBL/GenBank/DDBJ databases">
        <authorList>
            <person name="Murphy D."/>
        </authorList>
    </citation>
    <scope>NUCLEOTIDE SEQUENCE [LARGE SCALE GENOMIC DNA]</scope>
    <source>
        <strain evidence="3 4">KMM 520</strain>
    </source>
</reference>
<gene>
    <name evidence="3" type="ORF">PTRA_a1848</name>
</gene>
<feature type="chain" id="PRO_5006833967" description="Peptidoglycan binding-like domain-containing protein" evidence="1">
    <location>
        <begin position="23"/>
        <end position="139"/>
    </location>
</feature>
<dbReference type="EMBL" id="CP011034">
    <property type="protein sequence ID" value="ALS33000.1"/>
    <property type="molecule type" value="Genomic_DNA"/>
</dbReference>
<proteinExistence type="predicted"/>
<evidence type="ECO:0000259" key="2">
    <source>
        <dbReference type="Pfam" id="PF01471"/>
    </source>
</evidence>
<dbReference type="Proteomes" id="UP000065261">
    <property type="component" value="Chromosome I"/>
</dbReference>
<dbReference type="AlphaFoldDB" id="A0A0U2WXH4"/>
<dbReference type="InterPro" id="IPR002477">
    <property type="entry name" value="Peptidoglycan-bd-like"/>
</dbReference>
<feature type="domain" description="Peptidoglycan binding-like" evidence="2">
    <location>
        <begin position="81"/>
        <end position="134"/>
    </location>
</feature>
<dbReference type="RefSeq" id="WP_058373361.1">
    <property type="nucleotide sequence ID" value="NZ_CP011034.1"/>
</dbReference>
<dbReference type="NCBIfam" id="NF033223">
    <property type="entry name" value="YHYH_alt"/>
    <property type="match status" value="1"/>
</dbReference>
<evidence type="ECO:0000313" key="3">
    <source>
        <dbReference type="EMBL" id="ALS33000.1"/>
    </source>
</evidence>
<feature type="signal peptide" evidence="1">
    <location>
        <begin position="1"/>
        <end position="22"/>
    </location>
</feature>
<accession>A0A0U2WXH4</accession>
<dbReference type="OrthoDB" id="7622008at2"/>
<protein>
    <recommendedName>
        <fullName evidence="2">Peptidoglycan binding-like domain-containing protein</fullName>
    </recommendedName>
</protein>
<dbReference type="InterPro" id="IPR047773">
    <property type="entry name" value="YHYH_dom_bact"/>
</dbReference>
<evidence type="ECO:0000313" key="4">
    <source>
        <dbReference type="Proteomes" id="UP000065261"/>
    </source>
</evidence>
<dbReference type="SUPFAM" id="SSF47090">
    <property type="entry name" value="PGBD-like"/>
    <property type="match status" value="1"/>
</dbReference>
<dbReference type="Pfam" id="PF01471">
    <property type="entry name" value="PG_binding_1"/>
    <property type="match status" value="1"/>
</dbReference>
<evidence type="ECO:0000256" key="1">
    <source>
        <dbReference type="SAM" id="SignalP"/>
    </source>
</evidence>
<sequence length="139" mass="15025">MKKWIIVLLISFSFISIQFANATSGRTNSSGCHNSKKVGYHCHGTPKTSSYKPKSTTYTSKSKTTTSYSSASKKINEIDSLVQGIQIQLNVLGYKVGKADGILGKNTISAIKKFQANSHLLVDGKPTTDLLVKLVLANS</sequence>
<dbReference type="KEGG" id="ptn:PTRA_a1848"/>
<dbReference type="Gene3D" id="1.10.101.10">
    <property type="entry name" value="PGBD-like superfamily/PGBD"/>
    <property type="match status" value="1"/>
</dbReference>
<organism evidence="3">
    <name type="scientific">Pseudoalteromonas translucida KMM 520</name>
    <dbReference type="NCBI Taxonomy" id="1315283"/>
    <lineage>
        <taxon>Bacteria</taxon>
        <taxon>Pseudomonadati</taxon>
        <taxon>Pseudomonadota</taxon>
        <taxon>Gammaproteobacteria</taxon>
        <taxon>Alteromonadales</taxon>
        <taxon>Pseudoalteromonadaceae</taxon>
        <taxon>Pseudoalteromonas</taxon>
    </lineage>
</organism>
<name>A0A0U2WXH4_9GAMM</name>
<dbReference type="InterPro" id="IPR036366">
    <property type="entry name" value="PGBDSf"/>
</dbReference>